<protein>
    <recommendedName>
        <fullName evidence="5">Adenosine deaminase domain-containing protein</fullName>
    </recommendedName>
</protein>
<keyword evidence="2" id="KW-0479">Metal-binding</keyword>
<accession>A0A1Y2LL20</accession>
<dbReference type="EMBL" id="KZ107856">
    <property type="protein sequence ID" value="OSS44694.1"/>
    <property type="molecule type" value="Genomic_DNA"/>
</dbReference>
<organism evidence="6 7">
    <name type="scientific">Epicoccum nigrum</name>
    <name type="common">Soil fungus</name>
    <name type="synonym">Epicoccum purpurascens</name>
    <dbReference type="NCBI Taxonomy" id="105696"/>
    <lineage>
        <taxon>Eukaryota</taxon>
        <taxon>Fungi</taxon>
        <taxon>Dikarya</taxon>
        <taxon>Ascomycota</taxon>
        <taxon>Pezizomycotina</taxon>
        <taxon>Dothideomycetes</taxon>
        <taxon>Pleosporomycetidae</taxon>
        <taxon>Pleosporales</taxon>
        <taxon>Pleosporineae</taxon>
        <taxon>Didymellaceae</taxon>
        <taxon>Epicoccum</taxon>
    </lineage>
</organism>
<evidence type="ECO:0000256" key="3">
    <source>
        <dbReference type="ARBA" id="ARBA00022801"/>
    </source>
</evidence>
<dbReference type="InParanoid" id="A0A1Y2LL20"/>
<dbReference type="Pfam" id="PF00962">
    <property type="entry name" value="A_deaminase"/>
    <property type="match status" value="1"/>
</dbReference>
<keyword evidence="7" id="KW-1185">Reference proteome</keyword>
<proteinExistence type="predicted"/>
<evidence type="ECO:0000259" key="5">
    <source>
        <dbReference type="Pfam" id="PF00962"/>
    </source>
</evidence>
<dbReference type="PANTHER" id="PTHR11409:SF37">
    <property type="entry name" value="ADENOSINE DEAMINASE DOMAIN-CONTAINING PROTEIN"/>
    <property type="match status" value="1"/>
</dbReference>
<feature type="domain" description="Adenosine deaminase" evidence="5">
    <location>
        <begin position="386"/>
        <end position="672"/>
    </location>
</feature>
<evidence type="ECO:0000313" key="7">
    <source>
        <dbReference type="Proteomes" id="UP000193240"/>
    </source>
</evidence>
<dbReference type="GO" id="GO:0046872">
    <property type="term" value="F:metal ion binding"/>
    <property type="evidence" value="ECO:0007669"/>
    <property type="project" value="UniProtKB-KW"/>
</dbReference>
<comment type="cofactor">
    <cofactor evidence="1">
        <name>Zn(2+)</name>
        <dbReference type="ChEBI" id="CHEBI:29105"/>
    </cofactor>
</comment>
<evidence type="ECO:0000313" key="6">
    <source>
        <dbReference type="EMBL" id="OSS44694.1"/>
    </source>
</evidence>
<evidence type="ECO:0000256" key="4">
    <source>
        <dbReference type="SAM" id="MobiDB-lite"/>
    </source>
</evidence>
<reference evidence="6 7" key="1">
    <citation type="journal article" date="2017" name="Genome Announc.">
        <title>Genome sequence of the saprophytic ascomycete Epicoccum nigrum ICMP 19927 strain isolated from New Zealand.</title>
        <authorList>
            <person name="Fokin M."/>
            <person name="Fleetwood D."/>
            <person name="Weir B.S."/>
            <person name="Villas-Boas S.G."/>
        </authorList>
    </citation>
    <scope>NUCLEOTIDE SEQUENCE [LARGE SCALE GENOMIC DNA]</scope>
    <source>
        <strain evidence="6 7">ICMP 19927</strain>
    </source>
</reference>
<dbReference type="Proteomes" id="UP000193240">
    <property type="component" value="Unassembled WGS sequence"/>
</dbReference>
<feature type="region of interest" description="Disordered" evidence="4">
    <location>
        <begin position="299"/>
        <end position="319"/>
    </location>
</feature>
<dbReference type="InterPro" id="IPR006330">
    <property type="entry name" value="Ado/ade_deaminase"/>
</dbReference>
<dbReference type="OMA" id="MKNMYIR"/>
<dbReference type="STRING" id="105696.A0A1Y2LL20"/>
<sequence length="744" mass="85514">MPTDQDPKLSSDSEKSHTSWWTKCLPTFPVRERHRSPDDPNRPVMTVADSPRKKRRALSPLANTRKPIPTIPVMELNNGDVESRRVKARAIFDEAVESADGLEEYAVLHEKLLESEDKNAWERFSRPDSKSDSFEKEEFAAAIVRAMRDYEREYVFGNLPSEALPGKNTLDQGGQFLTNKERINKRSKLFEIANLVPKGALLHVHFNSELHPEQLLEKAREMPTMYIRSIRPLLTEEDLKETEIVLNVMDPQQVEKGVDIFSVDYPGNATNWKTPEMKFKVWMKWIDFQRGFDERFAENHHDNHDDPVFQQPPEPEDDARCCGASPNVKLNRTEVWLKSKMVLSPLEAYGPDQTVNGVWARFNQATRCFKGLLNYESVYKWYIGNAIDRMISEKIMYAELRPMLLDKSIPSDDGLRQITNSGQMKLIVLAVEEKKKDLEQRNLLHKFPFGLKIIYCTPRSINKAMMREEMKQCIELKLEFPDLICGFDLVGAEDRPNHIGFYRPELLAFQKTCRETFVNGEHLDIPFLFHAGETLLDTGGSSDPRNSNLYDAALLNSKRIGHGFALMKHPHLVEKYYKRKEGVPESGICVELCPISNELLHLCRNIKEHPFPELLAAGIPCTLNSDNPSLFGNTMPHEFYQIIVGAPTMTIYSWKQLARWSIEYSCLNPNQKIEGQRLLDISWKEFCDDVIERYGGLMERDHVTINKKKADTEYKNMLTTNKGRSARGKAAYKTSALEEPPVTT</sequence>
<dbReference type="Gene3D" id="3.20.20.140">
    <property type="entry name" value="Metal-dependent hydrolases"/>
    <property type="match status" value="1"/>
</dbReference>
<evidence type="ECO:0000256" key="2">
    <source>
        <dbReference type="ARBA" id="ARBA00022723"/>
    </source>
</evidence>
<dbReference type="InterPro" id="IPR001365">
    <property type="entry name" value="A_deaminase_dom"/>
</dbReference>
<dbReference type="InterPro" id="IPR032466">
    <property type="entry name" value="Metal_Hydrolase"/>
</dbReference>
<keyword evidence="3" id="KW-0378">Hydrolase</keyword>
<feature type="region of interest" description="Disordered" evidence="4">
    <location>
        <begin position="725"/>
        <end position="744"/>
    </location>
</feature>
<evidence type="ECO:0000256" key="1">
    <source>
        <dbReference type="ARBA" id="ARBA00001947"/>
    </source>
</evidence>
<dbReference type="AlphaFoldDB" id="A0A1Y2LL20"/>
<dbReference type="SUPFAM" id="SSF51556">
    <property type="entry name" value="Metallo-dependent hydrolases"/>
    <property type="match status" value="1"/>
</dbReference>
<gene>
    <name evidence="6" type="ORF">B5807_10753</name>
</gene>
<dbReference type="GO" id="GO:0004000">
    <property type="term" value="F:adenosine deaminase activity"/>
    <property type="evidence" value="ECO:0007669"/>
    <property type="project" value="TreeGrafter"/>
</dbReference>
<dbReference type="GO" id="GO:0006154">
    <property type="term" value="P:adenosine catabolic process"/>
    <property type="evidence" value="ECO:0007669"/>
    <property type="project" value="TreeGrafter"/>
</dbReference>
<dbReference type="PANTHER" id="PTHR11409">
    <property type="entry name" value="ADENOSINE DEAMINASE"/>
    <property type="match status" value="1"/>
</dbReference>
<feature type="region of interest" description="Disordered" evidence="4">
    <location>
        <begin position="29"/>
        <end position="57"/>
    </location>
</feature>
<name>A0A1Y2LL20_EPING</name>
<dbReference type="GO" id="GO:0046103">
    <property type="term" value="P:inosine biosynthetic process"/>
    <property type="evidence" value="ECO:0007669"/>
    <property type="project" value="TreeGrafter"/>
</dbReference>